<dbReference type="AlphaFoldDB" id="A0A1D1VNJ1"/>
<evidence type="ECO:0000313" key="3">
    <source>
        <dbReference type="Proteomes" id="UP000186922"/>
    </source>
</evidence>
<dbReference type="Proteomes" id="UP000186922">
    <property type="component" value="Unassembled WGS sequence"/>
</dbReference>
<name>A0A1D1VNJ1_RAMVA</name>
<gene>
    <name evidence="2" type="primary">RvY_12042-1</name>
    <name evidence="2" type="synonym">RvY_12042.1</name>
    <name evidence="2" type="ORF">RvY_12042</name>
</gene>
<dbReference type="EMBL" id="BDGG01000007">
    <property type="protein sequence ID" value="GAV01308.1"/>
    <property type="molecule type" value="Genomic_DNA"/>
</dbReference>
<protein>
    <recommendedName>
        <fullName evidence="4">G domain-containing protein</fullName>
    </recommendedName>
</protein>
<evidence type="ECO:0008006" key="4">
    <source>
        <dbReference type="Google" id="ProtNLM"/>
    </source>
</evidence>
<feature type="coiled-coil region" evidence="1">
    <location>
        <begin position="292"/>
        <end position="337"/>
    </location>
</feature>
<keyword evidence="3" id="KW-1185">Reference proteome</keyword>
<dbReference type="OrthoDB" id="8954335at2759"/>
<comment type="caution">
    <text evidence="2">The sequence shown here is derived from an EMBL/GenBank/DDBJ whole genome shotgun (WGS) entry which is preliminary data.</text>
</comment>
<dbReference type="STRING" id="947166.A0A1D1VNJ1"/>
<dbReference type="PANTHER" id="PTHR32046">
    <property type="entry name" value="G DOMAIN-CONTAINING PROTEIN"/>
    <property type="match status" value="1"/>
</dbReference>
<proteinExistence type="predicted"/>
<dbReference type="SUPFAM" id="SSF52540">
    <property type="entry name" value="P-loop containing nucleoside triphosphate hydrolases"/>
    <property type="match status" value="1"/>
</dbReference>
<keyword evidence="1" id="KW-0175">Coiled coil</keyword>
<reference evidence="2 3" key="1">
    <citation type="journal article" date="2016" name="Nat. Commun.">
        <title>Extremotolerant tardigrade genome and improved radiotolerance of human cultured cells by tardigrade-unique protein.</title>
        <authorList>
            <person name="Hashimoto T."/>
            <person name="Horikawa D.D."/>
            <person name="Saito Y."/>
            <person name="Kuwahara H."/>
            <person name="Kozuka-Hata H."/>
            <person name="Shin-I T."/>
            <person name="Minakuchi Y."/>
            <person name="Ohishi K."/>
            <person name="Motoyama A."/>
            <person name="Aizu T."/>
            <person name="Enomoto A."/>
            <person name="Kondo K."/>
            <person name="Tanaka S."/>
            <person name="Hara Y."/>
            <person name="Koshikawa S."/>
            <person name="Sagara H."/>
            <person name="Miura T."/>
            <person name="Yokobori S."/>
            <person name="Miyagawa K."/>
            <person name="Suzuki Y."/>
            <person name="Kubo T."/>
            <person name="Oyama M."/>
            <person name="Kohara Y."/>
            <person name="Fujiyama A."/>
            <person name="Arakawa K."/>
            <person name="Katayama T."/>
            <person name="Toyoda A."/>
            <person name="Kunieda T."/>
        </authorList>
    </citation>
    <scope>NUCLEOTIDE SEQUENCE [LARGE SCALE GENOMIC DNA]</scope>
    <source>
        <strain evidence="2 3">YOKOZUNA-1</strain>
    </source>
</reference>
<evidence type="ECO:0000313" key="2">
    <source>
        <dbReference type="EMBL" id="GAV01308.1"/>
    </source>
</evidence>
<dbReference type="InterPro" id="IPR027417">
    <property type="entry name" value="P-loop_NTPase"/>
</dbReference>
<dbReference type="PANTHER" id="PTHR32046:SF11">
    <property type="entry name" value="IMMUNE-ASSOCIATED NUCLEOTIDE-BINDING PROTEIN 10-LIKE"/>
    <property type="match status" value="1"/>
</dbReference>
<accession>A0A1D1VNJ1</accession>
<sequence length="356" mass="41395">MEDAIKLQSEPPVPAVYQLKLTEIGCDKVKKIREYRVGPHSQTEVLQEKVVLVMGKTCAGKTTLINGLVNYMLGVKFEDPVRFKLVLEEESDYVHFELSNTKTRRLPLSLLGIDRIDAVGLAMPSSTIWMDATQKYRLSTVMSVFEKDISENLFLLLTFADYKTPVALINGVQEELGIKFAGFCKFNNCVLYEPNDHTADVFTRRYWNIGPRAWRISSPYWFKPSHKAWPLREKYSKKESECKYVWMECLNAMTIHLTEWRPSICPKKCEWTHHSNTPYVYVYTKKKDKKVLEDLLKAHNNFKTESEQLKALLSKTRQEYEALGKEQARNVEELKQAFDKLDRIAVLRNKSSVIEY</sequence>
<organism evidence="2 3">
    <name type="scientific">Ramazzottius varieornatus</name>
    <name type="common">Water bear</name>
    <name type="synonym">Tardigrade</name>
    <dbReference type="NCBI Taxonomy" id="947166"/>
    <lineage>
        <taxon>Eukaryota</taxon>
        <taxon>Metazoa</taxon>
        <taxon>Ecdysozoa</taxon>
        <taxon>Tardigrada</taxon>
        <taxon>Eutardigrada</taxon>
        <taxon>Parachela</taxon>
        <taxon>Hypsibioidea</taxon>
        <taxon>Ramazzottiidae</taxon>
        <taxon>Ramazzottius</taxon>
    </lineage>
</organism>
<evidence type="ECO:0000256" key="1">
    <source>
        <dbReference type="SAM" id="Coils"/>
    </source>
</evidence>